<gene>
    <name evidence="6" type="ORF">A3J59_02850</name>
</gene>
<evidence type="ECO:0000256" key="1">
    <source>
        <dbReference type="SAM" id="MobiDB-lite"/>
    </source>
</evidence>
<dbReference type="Pfam" id="PF20990">
    <property type="entry name" value="DUF2207_C"/>
    <property type="match status" value="1"/>
</dbReference>
<evidence type="ECO:0000259" key="5">
    <source>
        <dbReference type="Pfam" id="PF20990"/>
    </source>
</evidence>
<feature type="transmembrane region" description="Helical" evidence="2">
    <location>
        <begin position="242"/>
        <end position="258"/>
    </location>
</feature>
<evidence type="ECO:0000256" key="2">
    <source>
        <dbReference type="SAM" id="Phobius"/>
    </source>
</evidence>
<evidence type="ECO:0000313" key="7">
    <source>
        <dbReference type="Proteomes" id="UP000177310"/>
    </source>
</evidence>
<sequence length="588" mass="63752">MRRLIILGLVALASLALPASAAEQITSFDVTIALNADSRIDVTEAMSYDFGSAERHGIYRDISVRYRTASGSYGLSLSNIRVVDTNNQPYPFHASRAGQNLRIRIGDPDATVTGRHTYLISYTVERALNYFADHDELYWNVTGDGWDVPIAAVQATVFVPQQVGSVNFQTTCFAGQSGSTDPCASADTLLGSYLGAPNTTALFSHGELAPGEGLTIVVGFPKGIVVEPAWWQTVLETVRDNWILGLPVVVLLALIFIWRRYGRDPQGRGTIIAQYDPPDGLIPSAVGTLIDERVSSRDVSADIIALAVQGFLKIHRVADQVVLDRFSKADNYILQPLKPADGLIDPVLQLLFTSLFKTRYVKTHAVAGRQLKGVRLSNLKNAFYKDFGKISRQVYRELATRGYFAVSPQLVRRAYLAFGIGLAILAVPFGRFLGGFGTLAVLVSGAMVISFSFIMPKKTKQGVLAREHIAGLKAYLTVAEKDRIKFHNAPEKNPETFERLLPYAMVLKVEDRWAKQFEGIYRQPPGWYADPSGRAFSAMALTDSLSDFRAVSQHTLQSSPQSAAGGGSGLGGGGFSGGGFGGGGGGSW</sequence>
<comment type="caution">
    <text evidence="6">The sequence shown here is derived from an EMBL/GenBank/DDBJ whole genome shotgun (WGS) entry which is preliminary data.</text>
</comment>
<evidence type="ECO:0000256" key="3">
    <source>
        <dbReference type="SAM" id="SignalP"/>
    </source>
</evidence>
<accession>A0A1G1YFR0</accession>
<feature type="region of interest" description="Disordered" evidence="1">
    <location>
        <begin position="556"/>
        <end position="588"/>
    </location>
</feature>
<dbReference type="InterPro" id="IPR018702">
    <property type="entry name" value="DUF2207"/>
</dbReference>
<keyword evidence="2" id="KW-0472">Membrane</keyword>
<feature type="chain" id="PRO_5009581543" description="DUF2207 domain-containing protein" evidence="3">
    <location>
        <begin position="22"/>
        <end position="588"/>
    </location>
</feature>
<evidence type="ECO:0000259" key="4">
    <source>
        <dbReference type="Pfam" id="PF09972"/>
    </source>
</evidence>
<feature type="domain" description="DUF2207" evidence="4">
    <location>
        <begin position="24"/>
        <end position="176"/>
    </location>
</feature>
<organism evidence="6 7">
    <name type="scientific">Candidatus Buchananbacteria bacterium RIFCSPHIGHO2_02_FULL_56_16</name>
    <dbReference type="NCBI Taxonomy" id="1797542"/>
    <lineage>
        <taxon>Bacteria</taxon>
        <taxon>Candidatus Buchananiibacteriota</taxon>
    </lineage>
</organism>
<dbReference type="STRING" id="1797542.A3J59_02850"/>
<feature type="signal peptide" evidence="3">
    <location>
        <begin position="1"/>
        <end position="21"/>
    </location>
</feature>
<keyword evidence="3" id="KW-0732">Signal</keyword>
<dbReference type="AlphaFoldDB" id="A0A1G1YFR0"/>
<proteinExistence type="predicted"/>
<feature type="domain" description="Predicted membrane protein YciQ-like C-terminal" evidence="5">
    <location>
        <begin position="274"/>
        <end position="517"/>
    </location>
</feature>
<evidence type="ECO:0000313" key="6">
    <source>
        <dbReference type="EMBL" id="OGY51193.1"/>
    </source>
</evidence>
<feature type="compositionally biased region" description="Gly residues" evidence="1">
    <location>
        <begin position="564"/>
        <end position="588"/>
    </location>
</feature>
<keyword evidence="2" id="KW-1133">Transmembrane helix</keyword>
<dbReference type="Proteomes" id="UP000177310">
    <property type="component" value="Unassembled WGS sequence"/>
</dbReference>
<dbReference type="Pfam" id="PF09972">
    <property type="entry name" value="DUF2207"/>
    <property type="match status" value="1"/>
</dbReference>
<dbReference type="InterPro" id="IPR048389">
    <property type="entry name" value="YciQ-like_C"/>
</dbReference>
<protein>
    <recommendedName>
        <fullName evidence="8">DUF2207 domain-containing protein</fullName>
    </recommendedName>
</protein>
<keyword evidence="2" id="KW-0812">Transmembrane</keyword>
<dbReference type="EMBL" id="MHIL01000022">
    <property type="protein sequence ID" value="OGY51193.1"/>
    <property type="molecule type" value="Genomic_DNA"/>
</dbReference>
<feature type="transmembrane region" description="Helical" evidence="2">
    <location>
        <begin position="414"/>
        <end position="433"/>
    </location>
</feature>
<reference evidence="6 7" key="1">
    <citation type="journal article" date="2016" name="Nat. Commun.">
        <title>Thousands of microbial genomes shed light on interconnected biogeochemical processes in an aquifer system.</title>
        <authorList>
            <person name="Anantharaman K."/>
            <person name="Brown C.T."/>
            <person name="Hug L.A."/>
            <person name="Sharon I."/>
            <person name="Castelle C.J."/>
            <person name="Probst A.J."/>
            <person name="Thomas B.C."/>
            <person name="Singh A."/>
            <person name="Wilkins M.J."/>
            <person name="Karaoz U."/>
            <person name="Brodie E.L."/>
            <person name="Williams K.H."/>
            <person name="Hubbard S.S."/>
            <person name="Banfield J.F."/>
        </authorList>
    </citation>
    <scope>NUCLEOTIDE SEQUENCE [LARGE SCALE GENOMIC DNA]</scope>
</reference>
<feature type="transmembrane region" description="Helical" evidence="2">
    <location>
        <begin position="439"/>
        <end position="456"/>
    </location>
</feature>
<evidence type="ECO:0008006" key="8">
    <source>
        <dbReference type="Google" id="ProtNLM"/>
    </source>
</evidence>
<name>A0A1G1YFR0_9BACT</name>